<comment type="similarity">
    <text evidence="3">Belongs to the multicopper oxidase family.</text>
</comment>
<evidence type="ECO:0000259" key="12">
    <source>
        <dbReference type="Pfam" id="PF07732"/>
    </source>
</evidence>
<feature type="domain" description="Plastocyanin-like" evidence="12">
    <location>
        <begin position="6"/>
        <end position="115"/>
    </location>
</feature>
<keyword evidence="7" id="KW-0479">Metal-binding</keyword>
<dbReference type="PANTHER" id="PTHR11709:SF394">
    <property type="entry name" value="FI03373P-RELATED"/>
    <property type="match status" value="1"/>
</dbReference>
<evidence type="ECO:0000256" key="11">
    <source>
        <dbReference type="ARBA" id="ARBA00049340"/>
    </source>
</evidence>
<organism evidence="13 14">
    <name type="scientific">Georgenia halotolerans</name>
    <dbReference type="NCBI Taxonomy" id="3028317"/>
    <lineage>
        <taxon>Bacteria</taxon>
        <taxon>Bacillati</taxon>
        <taxon>Actinomycetota</taxon>
        <taxon>Actinomycetes</taxon>
        <taxon>Micrococcales</taxon>
        <taxon>Bogoriellaceae</taxon>
        <taxon>Georgenia</taxon>
    </lineage>
</organism>
<evidence type="ECO:0000256" key="5">
    <source>
        <dbReference type="ARBA" id="ARBA00011882"/>
    </source>
</evidence>
<dbReference type="Gene3D" id="2.60.40.420">
    <property type="entry name" value="Cupredoxins - blue copper proteins"/>
    <property type="match status" value="2"/>
</dbReference>
<evidence type="ECO:0000256" key="3">
    <source>
        <dbReference type="ARBA" id="ARBA00010609"/>
    </source>
</evidence>
<dbReference type="InterPro" id="IPR011707">
    <property type="entry name" value="Cu-oxidase-like_N"/>
</dbReference>
<proteinExistence type="inferred from homology"/>
<evidence type="ECO:0000256" key="4">
    <source>
        <dbReference type="ARBA" id="ARBA00011233"/>
    </source>
</evidence>
<gene>
    <name evidence="13" type="ORF">PU560_06695</name>
</gene>
<comment type="cofactor">
    <cofactor evidence="2">
        <name>Cu(2+)</name>
        <dbReference type="ChEBI" id="CHEBI:29036"/>
    </cofactor>
</comment>
<keyword evidence="10" id="KW-0186">Copper</keyword>
<keyword evidence="14" id="KW-1185">Reference proteome</keyword>
<dbReference type="Pfam" id="PF07732">
    <property type="entry name" value="Cu-oxidase_3"/>
    <property type="match status" value="1"/>
</dbReference>
<evidence type="ECO:0000313" key="13">
    <source>
        <dbReference type="EMBL" id="MDD9206155.1"/>
    </source>
</evidence>
<dbReference type="Proteomes" id="UP001165561">
    <property type="component" value="Unassembled WGS sequence"/>
</dbReference>
<reference evidence="13" key="1">
    <citation type="submission" date="2023-02" db="EMBL/GenBank/DDBJ databases">
        <title>Georgenia sp.10Sc9-8, isolated from a soil sample collected from the Taklamakan desert.</title>
        <authorList>
            <person name="Liu S."/>
        </authorList>
    </citation>
    <scope>NUCLEOTIDE SEQUENCE</scope>
    <source>
        <strain evidence="13">10Sc9-8</strain>
    </source>
</reference>
<sequence>EHTLTVGETTADVAPGVSQERWAFNGSAPGPTLRGKVGDTFVITLVNDGTIGHSIDFHAGALAPDEPMRTIAPGEELTYTFTAERSGVWMYHCSTVPMSMHIANGMFGAVVIDPPDLAPVDREYLLVQSEAYLGEVGPADATKIADERPDLVTPKAGSYPFVSHAMVDAERGAHGLVAVAE</sequence>
<dbReference type="SUPFAM" id="SSF49503">
    <property type="entry name" value="Cupredoxins"/>
    <property type="match status" value="1"/>
</dbReference>
<evidence type="ECO:0000313" key="14">
    <source>
        <dbReference type="Proteomes" id="UP001165561"/>
    </source>
</evidence>
<comment type="subunit">
    <text evidence="4">Homotrimer.</text>
</comment>
<evidence type="ECO:0000256" key="2">
    <source>
        <dbReference type="ARBA" id="ARBA00001973"/>
    </source>
</evidence>
<dbReference type="InterPro" id="IPR001287">
    <property type="entry name" value="NO2-reductase_Cu"/>
</dbReference>
<evidence type="ECO:0000256" key="1">
    <source>
        <dbReference type="ARBA" id="ARBA00001960"/>
    </source>
</evidence>
<comment type="caution">
    <text evidence="13">The sequence shown here is derived from an EMBL/GenBank/DDBJ whole genome shotgun (WGS) entry which is preliminary data.</text>
</comment>
<evidence type="ECO:0000256" key="8">
    <source>
        <dbReference type="ARBA" id="ARBA00022737"/>
    </source>
</evidence>
<keyword evidence="8" id="KW-0677">Repeat</keyword>
<name>A0ABT5TYD6_9MICO</name>
<dbReference type="InterPro" id="IPR045087">
    <property type="entry name" value="Cu-oxidase_fam"/>
</dbReference>
<protein>
    <recommendedName>
        <fullName evidence="6">Copper-containing nitrite reductase</fullName>
        <ecNumber evidence="5">1.7.2.1</ecNumber>
    </recommendedName>
</protein>
<evidence type="ECO:0000256" key="10">
    <source>
        <dbReference type="ARBA" id="ARBA00023008"/>
    </source>
</evidence>
<evidence type="ECO:0000256" key="7">
    <source>
        <dbReference type="ARBA" id="ARBA00022723"/>
    </source>
</evidence>
<evidence type="ECO:0000256" key="6">
    <source>
        <dbReference type="ARBA" id="ARBA00017290"/>
    </source>
</evidence>
<comment type="catalytic activity">
    <reaction evidence="11">
        <text>nitric oxide + Fe(III)-[cytochrome c] + H2O = Fe(II)-[cytochrome c] + nitrite + 2 H(+)</text>
        <dbReference type="Rhea" id="RHEA:15233"/>
        <dbReference type="Rhea" id="RHEA-COMP:10350"/>
        <dbReference type="Rhea" id="RHEA-COMP:14399"/>
        <dbReference type="ChEBI" id="CHEBI:15377"/>
        <dbReference type="ChEBI" id="CHEBI:15378"/>
        <dbReference type="ChEBI" id="CHEBI:16301"/>
        <dbReference type="ChEBI" id="CHEBI:16480"/>
        <dbReference type="ChEBI" id="CHEBI:29033"/>
        <dbReference type="ChEBI" id="CHEBI:29034"/>
        <dbReference type="EC" id="1.7.2.1"/>
    </reaction>
</comment>
<comment type="cofactor">
    <cofactor evidence="1">
        <name>Cu(+)</name>
        <dbReference type="ChEBI" id="CHEBI:49552"/>
    </cofactor>
</comment>
<dbReference type="PRINTS" id="PR00695">
    <property type="entry name" value="CUNO2RDTASE"/>
</dbReference>
<evidence type="ECO:0000256" key="9">
    <source>
        <dbReference type="ARBA" id="ARBA00023002"/>
    </source>
</evidence>
<dbReference type="EC" id="1.7.2.1" evidence="5"/>
<feature type="non-terminal residue" evidence="13">
    <location>
        <position position="1"/>
    </location>
</feature>
<dbReference type="CDD" id="cd11020">
    <property type="entry name" value="CuRO_1_CuNIR"/>
    <property type="match status" value="1"/>
</dbReference>
<accession>A0ABT5TYD6</accession>
<dbReference type="InterPro" id="IPR008972">
    <property type="entry name" value="Cupredoxin"/>
</dbReference>
<keyword evidence="9" id="KW-0560">Oxidoreductase</keyword>
<dbReference type="EMBL" id="JARACI010000797">
    <property type="protein sequence ID" value="MDD9206155.1"/>
    <property type="molecule type" value="Genomic_DNA"/>
</dbReference>
<dbReference type="PANTHER" id="PTHR11709">
    <property type="entry name" value="MULTI-COPPER OXIDASE"/>
    <property type="match status" value="1"/>
</dbReference>